<dbReference type="EMBL" id="UYWY01021354">
    <property type="protein sequence ID" value="VDM43953.1"/>
    <property type="molecule type" value="Genomic_DNA"/>
</dbReference>
<name>A0A183UVW2_TOXCA</name>
<dbReference type="Proteomes" id="UP000050794">
    <property type="component" value="Unassembled WGS sequence"/>
</dbReference>
<sequence length="337" mass="37769">MALHDRSLYVGCESGGWLDRELRALSSGLRETSRSRRSCPSSGRRVRAIQKLFLATNDGVFKSGIATFPHEVRALVVKKIAYDTYTMSNTGTLHALSGKLQAPGGEYLVNFDASGTNMNGTCVVRSAGNPKMSTLPYHSGILRGIVEDFAAEDNMCRVLLVDYGQMVLCSASSVFHSDSQESFYSLMKNTSVLRGNIPFHHPSEVRELPSAVFNCRIIEVTPPRSSGRKTVEIGFQLTVGMTYDVCLKRKLNNKLFAGTAVVPLVWQCSLDDVQVDEQRKRGVAVNTEVDYTVPDQLRDEEERIAERKRKVSEEEEALHRERIAFEREWLVVVFLWP</sequence>
<gene>
    <name evidence="1" type="ORF">TCNE_LOCUS12632</name>
</gene>
<proteinExistence type="predicted"/>
<dbReference type="AlphaFoldDB" id="A0A183UVW2"/>
<reference evidence="1 2" key="2">
    <citation type="submission" date="2018-11" db="EMBL/GenBank/DDBJ databases">
        <authorList>
            <consortium name="Pathogen Informatics"/>
        </authorList>
    </citation>
    <scope>NUCLEOTIDE SEQUENCE [LARGE SCALE GENOMIC DNA]</scope>
</reference>
<keyword evidence="2" id="KW-1185">Reference proteome</keyword>
<dbReference type="WBParaSite" id="TCNE_0001263201-mRNA-1">
    <property type="protein sequence ID" value="TCNE_0001263201-mRNA-1"/>
    <property type="gene ID" value="TCNE_0001263201"/>
</dbReference>
<reference evidence="3" key="1">
    <citation type="submission" date="2016-06" db="UniProtKB">
        <authorList>
            <consortium name="WormBaseParasite"/>
        </authorList>
    </citation>
    <scope>IDENTIFICATION</scope>
</reference>
<evidence type="ECO:0000313" key="2">
    <source>
        <dbReference type="Proteomes" id="UP000050794"/>
    </source>
</evidence>
<accession>A0A183UVW2</accession>
<organism evidence="2 3">
    <name type="scientific">Toxocara canis</name>
    <name type="common">Canine roundworm</name>
    <dbReference type="NCBI Taxonomy" id="6265"/>
    <lineage>
        <taxon>Eukaryota</taxon>
        <taxon>Metazoa</taxon>
        <taxon>Ecdysozoa</taxon>
        <taxon>Nematoda</taxon>
        <taxon>Chromadorea</taxon>
        <taxon>Rhabditida</taxon>
        <taxon>Spirurina</taxon>
        <taxon>Ascaridomorpha</taxon>
        <taxon>Ascaridoidea</taxon>
        <taxon>Toxocaridae</taxon>
        <taxon>Toxocara</taxon>
    </lineage>
</organism>
<evidence type="ECO:0000313" key="1">
    <source>
        <dbReference type="EMBL" id="VDM43953.1"/>
    </source>
</evidence>
<evidence type="ECO:0000313" key="3">
    <source>
        <dbReference type="WBParaSite" id="TCNE_0001263201-mRNA-1"/>
    </source>
</evidence>
<protein>
    <submittedName>
        <fullName evidence="3">Tudor domain-containing protein</fullName>
    </submittedName>
</protein>